<dbReference type="PANTHER" id="PTHR24422">
    <property type="entry name" value="CHEMOTAXIS PROTEIN METHYLTRANSFERASE"/>
    <property type="match status" value="1"/>
</dbReference>
<dbReference type="InterPro" id="IPR029063">
    <property type="entry name" value="SAM-dependent_MTases_sf"/>
</dbReference>
<dbReference type="InterPro" id="IPR000780">
    <property type="entry name" value="CheR_MeTrfase"/>
</dbReference>
<dbReference type="InterPro" id="IPR050903">
    <property type="entry name" value="Bact_Chemotaxis_MeTrfase"/>
</dbReference>
<gene>
    <name evidence="2" type="ORF">MNBD_GAMMA06-900</name>
</gene>
<evidence type="ECO:0000259" key="1">
    <source>
        <dbReference type="PROSITE" id="PS50123"/>
    </source>
</evidence>
<dbReference type="PANTHER" id="PTHR24422:SF10">
    <property type="entry name" value="CHEMOTAXIS PROTEIN METHYLTRANSFERASE 2"/>
    <property type="match status" value="1"/>
</dbReference>
<accession>A0A3B0WLJ1</accession>
<reference evidence="2" key="1">
    <citation type="submission" date="2018-06" db="EMBL/GenBank/DDBJ databases">
        <authorList>
            <person name="Zhirakovskaya E."/>
        </authorList>
    </citation>
    <scope>NUCLEOTIDE SEQUENCE</scope>
</reference>
<name>A0A3B0WLJ1_9ZZZZ</name>
<protein>
    <recommendedName>
        <fullName evidence="1">CheR-type methyltransferase domain-containing protein</fullName>
    </recommendedName>
</protein>
<proteinExistence type="predicted"/>
<evidence type="ECO:0000313" key="2">
    <source>
        <dbReference type="EMBL" id="VAW51447.1"/>
    </source>
</evidence>
<dbReference type="GO" id="GO:0008757">
    <property type="term" value="F:S-adenosylmethionine-dependent methyltransferase activity"/>
    <property type="evidence" value="ECO:0007669"/>
    <property type="project" value="InterPro"/>
</dbReference>
<dbReference type="SMART" id="SM00138">
    <property type="entry name" value="MeTrc"/>
    <property type="match status" value="1"/>
</dbReference>
<dbReference type="PROSITE" id="PS50123">
    <property type="entry name" value="CHER"/>
    <property type="match status" value="1"/>
</dbReference>
<sequence>MPTAAPHNIDDYESLLVALQNVLGVVVSDTQRSGLVERVEPLMAHYNFDSLASLAERLQDVQAEDIKSSVLEAISQRHSDWLFNSATLNILQDYVFAQLPVEAKIWLVGCGQGQLAYALAMEIAEYENKSGESKNFQILASDSSQQDIKLAESASYYTRQLKGLSDVYKKTYMAINSLDGSAVVQDKVRQNTHFSQCDLTENFQAIGEMDLIICPETLVYFSNGVKENIIQQFISLLKSGGVFLTGNPHAMITPLTKGFERVEHPAGIFYRQKN</sequence>
<dbReference type="SUPFAM" id="SSF47757">
    <property type="entry name" value="Chemotaxis receptor methyltransferase CheR, N-terminal domain"/>
    <property type="match status" value="1"/>
</dbReference>
<dbReference type="Pfam" id="PF01739">
    <property type="entry name" value="CheR"/>
    <property type="match status" value="1"/>
</dbReference>
<dbReference type="AlphaFoldDB" id="A0A3B0WLJ1"/>
<dbReference type="SUPFAM" id="SSF53335">
    <property type="entry name" value="S-adenosyl-L-methionine-dependent methyltransferases"/>
    <property type="match status" value="1"/>
</dbReference>
<dbReference type="PRINTS" id="PR00996">
    <property type="entry name" value="CHERMTFRASE"/>
</dbReference>
<dbReference type="Gene3D" id="3.40.50.150">
    <property type="entry name" value="Vaccinia Virus protein VP39"/>
    <property type="match status" value="1"/>
</dbReference>
<dbReference type="EMBL" id="UOFD01000031">
    <property type="protein sequence ID" value="VAW51447.1"/>
    <property type="molecule type" value="Genomic_DNA"/>
</dbReference>
<organism evidence="2">
    <name type="scientific">hydrothermal vent metagenome</name>
    <dbReference type="NCBI Taxonomy" id="652676"/>
    <lineage>
        <taxon>unclassified sequences</taxon>
        <taxon>metagenomes</taxon>
        <taxon>ecological metagenomes</taxon>
    </lineage>
</organism>
<dbReference type="InterPro" id="IPR022642">
    <property type="entry name" value="CheR_C"/>
</dbReference>
<feature type="domain" description="CheR-type methyltransferase" evidence="1">
    <location>
        <begin position="1"/>
        <end position="274"/>
    </location>
</feature>